<comment type="similarity">
    <text evidence="1">Belongs to the 5'(3')-deoxyribonucleotidase family.</text>
</comment>
<dbReference type="InterPro" id="IPR036412">
    <property type="entry name" value="HAD-like_sf"/>
</dbReference>
<evidence type="ECO:0000256" key="4">
    <source>
        <dbReference type="ARBA" id="ARBA00022842"/>
    </source>
</evidence>
<keyword evidence="2" id="KW-0479">Metal-binding</keyword>
<feature type="region of interest" description="Disordered" evidence="5">
    <location>
        <begin position="311"/>
        <end position="338"/>
    </location>
</feature>
<dbReference type="GO" id="GO:0016787">
    <property type="term" value="F:hydrolase activity"/>
    <property type="evidence" value="ECO:0007669"/>
    <property type="project" value="UniProtKB-KW"/>
</dbReference>
<dbReference type="SUPFAM" id="SSF56784">
    <property type="entry name" value="HAD-like"/>
    <property type="match status" value="1"/>
</dbReference>
<evidence type="ECO:0000256" key="5">
    <source>
        <dbReference type="SAM" id="MobiDB-lite"/>
    </source>
</evidence>
<evidence type="ECO:0000313" key="6">
    <source>
        <dbReference type="EMBL" id="KAL3807888.1"/>
    </source>
</evidence>
<accession>A0ABD3R4Y5</accession>
<proteinExistence type="inferred from homology"/>
<dbReference type="GO" id="GO:0046872">
    <property type="term" value="F:metal ion binding"/>
    <property type="evidence" value="ECO:0007669"/>
    <property type="project" value="UniProtKB-KW"/>
</dbReference>
<gene>
    <name evidence="6" type="ORF">ACHAXA_009652</name>
</gene>
<protein>
    <submittedName>
        <fullName evidence="6">Uncharacterized protein</fullName>
    </submittedName>
</protein>
<feature type="compositionally biased region" description="Basic and acidic residues" evidence="5">
    <location>
        <begin position="318"/>
        <end position="338"/>
    </location>
</feature>
<evidence type="ECO:0000313" key="7">
    <source>
        <dbReference type="Proteomes" id="UP001530377"/>
    </source>
</evidence>
<dbReference type="AlphaFoldDB" id="A0ABD3R4Y5"/>
<dbReference type="InterPro" id="IPR008380">
    <property type="entry name" value="HAD-SF_hydro_IG_5-nucl"/>
</dbReference>
<sequence>MKGHSRRMIDPSLAAVEDKSRASRSGRVDHEDDAIYANTYVDLGKVDAVGFDYDYTLVTYTNELLELIYDKALRRLVNDRNYPFDMLDAGLSFDPYFSIRGLAVDKETGWICHLSYTHKVAVAWEGREKVHTSRLNIGASALNPAERKSRLKPLNDLFSMAECCLIADTIQFFKGRNIDYCPNNVVQDILGAIGDTHISGEFHRIVADDPGRYFHPTPHLKTVLLGLKNAGKRLIFASNSPYWYVNEGMKYVLGDDWMDMWDTVIVSAGKPAFYTETRRPFREVNKSTSRVLFKRFEVAARCRVHGWVPPRTNASHGLRPDGRRARREKHGERSRHDVDVKGPVHRRFTFRRPR</sequence>
<name>A0ABD3R4Y5_9STRA</name>
<dbReference type="InterPro" id="IPR023214">
    <property type="entry name" value="HAD_sf"/>
</dbReference>
<dbReference type="PANTHER" id="PTHR12103">
    <property type="entry name" value="5'-NUCLEOTIDASE DOMAIN-CONTAINING"/>
    <property type="match status" value="1"/>
</dbReference>
<dbReference type="Pfam" id="PF05761">
    <property type="entry name" value="5_nucleotid"/>
    <property type="match status" value="1"/>
</dbReference>
<reference evidence="6 7" key="1">
    <citation type="submission" date="2024-10" db="EMBL/GenBank/DDBJ databases">
        <title>Updated reference genomes for cyclostephanoid diatoms.</title>
        <authorList>
            <person name="Roberts W.R."/>
            <person name="Alverson A.J."/>
        </authorList>
    </citation>
    <scope>NUCLEOTIDE SEQUENCE [LARGE SCALE GENOMIC DNA]</scope>
    <source>
        <strain evidence="6 7">AJA228-03</strain>
    </source>
</reference>
<organism evidence="6 7">
    <name type="scientific">Cyclostephanos tholiformis</name>
    <dbReference type="NCBI Taxonomy" id="382380"/>
    <lineage>
        <taxon>Eukaryota</taxon>
        <taxon>Sar</taxon>
        <taxon>Stramenopiles</taxon>
        <taxon>Ochrophyta</taxon>
        <taxon>Bacillariophyta</taxon>
        <taxon>Coscinodiscophyceae</taxon>
        <taxon>Thalassiosirophycidae</taxon>
        <taxon>Stephanodiscales</taxon>
        <taxon>Stephanodiscaceae</taxon>
        <taxon>Cyclostephanos</taxon>
    </lineage>
</organism>
<dbReference type="Proteomes" id="UP001530377">
    <property type="component" value="Unassembled WGS sequence"/>
</dbReference>
<keyword evidence="7" id="KW-1185">Reference proteome</keyword>
<dbReference type="EMBL" id="JALLPB020000571">
    <property type="protein sequence ID" value="KAL3807888.1"/>
    <property type="molecule type" value="Genomic_DNA"/>
</dbReference>
<dbReference type="Gene3D" id="3.40.50.1000">
    <property type="entry name" value="HAD superfamily/HAD-like"/>
    <property type="match status" value="1"/>
</dbReference>
<evidence type="ECO:0000256" key="3">
    <source>
        <dbReference type="ARBA" id="ARBA00022801"/>
    </source>
</evidence>
<keyword evidence="3" id="KW-0378">Hydrolase</keyword>
<comment type="caution">
    <text evidence="6">The sequence shown here is derived from an EMBL/GenBank/DDBJ whole genome shotgun (WGS) entry which is preliminary data.</text>
</comment>
<evidence type="ECO:0000256" key="1">
    <source>
        <dbReference type="ARBA" id="ARBA00009589"/>
    </source>
</evidence>
<keyword evidence="4" id="KW-0460">Magnesium</keyword>
<evidence type="ECO:0000256" key="2">
    <source>
        <dbReference type="ARBA" id="ARBA00022723"/>
    </source>
</evidence>
<dbReference type="PANTHER" id="PTHR12103:SF12">
    <property type="entry name" value="FI20020P1"/>
    <property type="match status" value="1"/>
</dbReference>